<sequence length="507" mass="57028">MAMRSSFWKRQPAKTPGRIFITEQDLTPDTDDLDLAVDSYPGLLLTNPDAFNKQWNLATPTATLGLPSTKRTTPTQPQLTPRTASNNTGSSKPSTKTSRFVQLVQETNKEWASDDADGDDSPMVLTQRLAGMSVQATASGPDGVSYTPDAHGISTITRPSIDGLPPIQRTLSGSPNPRRSRDSDESGRLSLTARTLSDHKLEQRNLREMHQLNSRLARVERFEKCLAEPNVDLAKLRKLSWNGIPEQLRAMAWQLLMGFLPANADRRDPTLTRKRKEYADCVAQTFAQGPDGLEPALWHQIQIDVPRTCPTSPLFQDPVVQQSLARILYCWADRHPASGYVQGINDLVTPFYVVFLSAELAIDPEQATTADISDTLLSQVEADSFWCLSKLLDGIQDNYIHAQPGIIRQIEKLKELVARINGKLAQHLQGEGVEFIQFAFRWMNCLLMREVSLKNTVRMWDTYLEIMLFLQAVPTQSWTDKEVEVLLSEAFMWQSLFHHAPNHYSTK</sequence>
<feature type="domain" description="Rab-GAP TBC" evidence="3">
    <location>
        <begin position="243"/>
        <end position="467"/>
    </location>
</feature>
<evidence type="ECO:0000259" key="3">
    <source>
        <dbReference type="PROSITE" id="PS50086"/>
    </source>
</evidence>
<evidence type="ECO:0000256" key="1">
    <source>
        <dbReference type="ARBA" id="ARBA00022468"/>
    </source>
</evidence>
<dbReference type="InterPro" id="IPR035969">
    <property type="entry name" value="Rab-GAP_TBC_sf"/>
</dbReference>
<feature type="region of interest" description="Disordered" evidence="2">
    <location>
        <begin position="62"/>
        <end position="98"/>
    </location>
</feature>
<dbReference type="GO" id="GO:0005794">
    <property type="term" value="C:Golgi apparatus"/>
    <property type="evidence" value="ECO:0007669"/>
    <property type="project" value="TreeGrafter"/>
</dbReference>
<feature type="compositionally biased region" description="Low complexity" evidence="2">
    <location>
        <begin position="69"/>
        <end position="83"/>
    </location>
</feature>
<feature type="compositionally biased region" description="Polar residues" evidence="2">
    <location>
        <begin position="84"/>
        <end position="98"/>
    </location>
</feature>
<name>A0A9W8B3K8_9FUNG</name>
<gene>
    <name evidence="4" type="primary">GYP1</name>
    <name evidence="4" type="ORF">H4R34_004801</name>
</gene>
<dbReference type="SMART" id="SM00164">
    <property type="entry name" value="TBC"/>
    <property type="match status" value="1"/>
</dbReference>
<keyword evidence="5" id="KW-1185">Reference proteome</keyword>
<dbReference type="PROSITE" id="PS50086">
    <property type="entry name" value="TBC_RABGAP"/>
    <property type="match status" value="1"/>
</dbReference>
<dbReference type="Proteomes" id="UP001151582">
    <property type="component" value="Unassembled WGS sequence"/>
</dbReference>
<dbReference type="Gene3D" id="1.10.472.80">
    <property type="entry name" value="Ypt/Rab-GAP domain of gyp1p, domain 3"/>
    <property type="match status" value="2"/>
</dbReference>
<dbReference type="Gene3D" id="1.10.10.750">
    <property type="entry name" value="Ypt/Rab-GAP domain of gyp1p, domain 1"/>
    <property type="match status" value="1"/>
</dbReference>
<accession>A0A9W8B3K8</accession>
<protein>
    <submittedName>
        <fullName evidence="4">GTPase-activating protein</fullName>
    </submittedName>
</protein>
<evidence type="ECO:0000313" key="4">
    <source>
        <dbReference type="EMBL" id="KAJ1974210.1"/>
    </source>
</evidence>
<dbReference type="GO" id="GO:0005096">
    <property type="term" value="F:GTPase activator activity"/>
    <property type="evidence" value="ECO:0007669"/>
    <property type="project" value="UniProtKB-KW"/>
</dbReference>
<dbReference type="Gene3D" id="1.10.8.270">
    <property type="entry name" value="putative rabgap domain of human tbc1 domain family member 14 like domains"/>
    <property type="match status" value="1"/>
</dbReference>
<dbReference type="FunFam" id="1.10.10.750:FF:000009">
    <property type="entry name" value="TBC1 domain family member 22A"/>
    <property type="match status" value="1"/>
</dbReference>
<organism evidence="4 5">
    <name type="scientific">Dimargaris verticillata</name>
    <dbReference type="NCBI Taxonomy" id="2761393"/>
    <lineage>
        <taxon>Eukaryota</taxon>
        <taxon>Fungi</taxon>
        <taxon>Fungi incertae sedis</taxon>
        <taxon>Zoopagomycota</taxon>
        <taxon>Kickxellomycotina</taxon>
        <taxon>Dimargaritomycetes</taxon>
        <taxon>Dimargaritales</taxon>
        <taxon>Dimargaritaceae</taxon>
        <taxon>Dimargaris</taxon>
    </lineage>
</organism>
<evidence type="ECO:0000256" key="2">
    <source>
        <dbReference type="SAM" id="MobiDB-lite"/>
    </source>
</evidence>
<evidence type="ECO:0000313" key="5">
    <source>
        <dbReference type="Proteomes" id="UP001151582"/>
    </source>
</evidence>
<dbReference type="PANTHER" id="PTHR22957:SF26">
    <property type="entry name" value="LD44506P"/>
    <property type="match status" value="1"/>
</dbReference>
<comment type="caution">
    <text evidence="4">The sequence shown here is derived from an EMBL/GenBank/DDBJ whole genome shotgun (WGS) entry which is preliminary data.</text>
</comment>
<dbReference type="SUPFAM" id="SSF47923">
    <property type="entry name" value="Ypt/Rab-GAP domain of gyp1p"/>
    <property type="match status" value="2"/>
</dbReference>
<keyword evidence="1" id="KW-0343">GTPase activation</keyword>
<dbReference type="Pfam" id="PF00566">
    <property type="entry name" value="RabGAP-TBC"/>
    <property type="match status" value="1"/>
</dbReference>
<dbReference type="OrthoDB" id="26371at2759"/>
<dbReference type="FunFam" id="1.10.8.270:FF:000004">
    <property type="entry name" value="TBC1 domain family, member 22B"/>
    <property type="match status" value="1"/>
</dbReference>
<reference evidence="4" key="1">
    <citation type="submission" date="2022-07" db="EMBL/GenBank/DDBJ databases">
        <title>Phylogenomic reconstructions and comparative analyses of Kickxellomycotina fungi.</title>
        <authorList>
            <person name="Reynolds N.K."/>
            <person name="Stajich J.E."/>
            <person name="Barry K."/>
            <person name="Grigoriev I.V."/>
            <person name="Crous P."/>
            <person name="Smith M.E."/>
        </authorList>
    </citation>
    <scope>NUCLEOTIDE SEQUENCE</scope>
    <source>
        <strain evidence="4">RSA 567</strain>
    </source>
</reference>
<dbReference type="InterPro" id="IPR000195">
    <property type="entry name" value="Rab-GAP-TBC_dom"/>
</dbReference>
<dbReference type="EMBL" id="JANBQB010000687">
    <property type="protein sequence ID" value="KAJ1974210.1"/>
    <property type="molecule type" value="Genomic_DNA"/>
</dbReference>
<proteinExistence type="predicted"/>
<dbReference type="PANTHER" id="PTHR22957">
    <property type="entry name" value="TBC1 DOMAIN FAMILY MEMBER GTPASE-ACTIVATING PROTEIN"/>
    <property type="match status" value="1"/>
</dbReference>
<feature type="region of interest" description="Disordered" evidence="2">
    <location>
        <begin position="136"/>
        <end position="197"/>
    </location>
</feature>
<dbReference type="AlphaFoldDB" id="A0A9W8B3K8"/>